<dbReference type="EMBL" id="MU117968">
    <property type="protein sequence ID" value="KAF9652472.1"/>
    <property type="molecule type" value="Genomic_DNA"/>
</dbReference>
<protein>
    <submittedName>
        <fullName evidence="1">Uncharacterized protein</fullName>
    </submittedName>
</protein>
<gene>
    <name evidence="1" type="ORF">BDM02DRAFT_2755432</name>
</gene>
<accession>A0ACB6ZS66</accession>
<proteinExistence type="predicted"/>
<keyword evidence="2" id="KW-1185">Reference proteome</keyword>
<evidence type="ECO:0000313" key="2">
    <source>
        <dbReference type="Proteomes" id="UP000886501"/>
    </source>
</evidence>
<comment type="caution">
    <text evidence="1">The sequence shown here is derived from an EMBL/GenBank/DDBJ whole genome shotgun (WGS) entry which is preliminary data.</text>
</comment>
<name>A0ACB6ZS66_THEGA</name>
<sequence length="156" mass="17730">MMEMNLMTHSDHRMSVQALIHPLTPFNGTPPWNRGDSRALWTVYNPFLDIQKILAERAELDRDSFGVHVTSLREQVQSLETAIVAERSTVADPKDDLRIASERRDAFAATANAKDQEINGLRRQIEEYVTLKGKLRDDISGLESALYETRAKFSIT</sequence>
<organism evidence="1 2">
    <name type="scientific">Thelephora ganbajun</name>
    <name type="common">Ganba fungus</name>
    <dbReference type="NCBI Taxonomy" id="370292"/>
    <lineage>
        <taxon>Eukaryota</taxon>
        <taxon>Fungi</taxon>
        <taxon>Dikarya</taxon>
        <taxon>Basidiomycota</taxon>
        <taxon>Agaricomycotina</taxon>
        <taxon>Agaricomycetes</taxon>
        <taxon>Thelephorales</taxon>
        <taxon>Thelephoraceae</taxon>
        <taxon>Thelephora</taxon>
    </lineage>
</organism>
<dbReference type="Proteomes" id="UP000886501">
    <property type="component" value="Unassembled WGS sequence"/>
</dbReference>
<evidence type="ECO:0000313" key="1">
    <source>
        <dbReference type="EMBL" id="KAF9652472.1"/>
    </source>
</evidence>
<reference evidence="1" key="2">
    <citation type="journal article" date="2020" name="Nat. Commun.">
        <title>Large-scale genome sequencing of mycorrhizal fungi provides insights into the early evolution of symbiotic traits.</title>
        <authorList>
            <person name="Miyauchi S."/>
            <person name="Kiss E."/>
            <person name="Kuo A."/>
            <person name="Drula E."/>
            <person name="Kohler A."/>
            <person name="Sanchez-Garcia M."/>
            <person name="Morin E."/>
            <person name="Andreopoulos B."/>
            <person name="Barry K.W."/>
            <person name="Bonito G."/>
            <person name="Buee M."/>
            <person name="Carver A."/>
            <person name="Chen C."/>
            <person name="Cichocki N."/>
            <person name="Clum A."/>
            <person name="Culley D."/>
            <person name="Crous P.W."/>
            <person name="Fauchery L."/>
            <person name="Girlanda M."/>
            <person name="Hayes R.D."/>
            <person name="Keri Z."/>
            <person name="LaButti K."/>
            <person name="Lipzen A."/>
            <person name="Lombard V."/>
            <person name="Magnuson J."/>
            <person name="Maillard F."/>
            <person name="Murat C."/>
            <person name="Nolan M."/>
            <person name="Ohm R.A."/>
            <person name="Pangilinan J."/>
            <person name="Pereira M.F."/>
            <person name="Perotto S."/>
            <person name="Peter M."/>
            <person name="Pfister S."/>
            <person name="Riley R."/>
            <person name="Sitrit Y."/>
            <person name="Stielow J.B."/>
            <person name="Szollosi G."/>
            <person name="Zifcakova L."/>
            <person name="Stursova M."/>
            <person name="Spatafora J.W."/>
            <person name="Tedersoo L."/>
            <person name="Vaario L.M."/>
            <person name="Yamada A."/>
            <person name="Yan M."/>
            <person name="Wang P."/>
            <person name="Xu J."/>
            <person name="Bruns T."/>
            <person name="Baldrian P."/>
            <person name="Vilgalys R."/>
            <person name="Dunand C."/>
            <person name="Henrissat B."/>
            <person name="Grigoriev I.V."/>
            <person name="Hibbett D."/>
            <person name="Nagy L.G."/>
            <person name="Martin F.M."/>
        </authorList>
    </citation>
    <scope>NUCLEOTIDE SEQUENCE</scope>
    <source>
        <strain evidence="1">P2</strain>
    </source>
</reference>
<reference evidence="1" key="1">
    <citation type="submission" date="2019-10" db="EMBL/GenBank/DDBJ databases">
        <authorList>
            <consortium name="DOE Joint Genome Institute"/>
            <person name="Kuo A."/>
            <person name="Miyauchi S."/>
            <person name="Kiss E."/>
            <person name="Drula E."/>
            <person name="Kohler A."/>
            <person name="Sanchez-Garcia M."/>
            <person name="Andreopoulos B."/>
            <person name="Barry K.W."/>
            <person name="Bonito G."/>
            <person name="Buee M."/>
            <person name="Carver A."/>
            <person name="Chen C."/>
            <person name="Cichocki N."/>
            <person name="Clum A."/>
            <person name="Culley D."/>
            <person name="Crous P.W."/>
            <person name="Fauchery L."/>
            <person name="Girlanda M."/>
            <person name="Hayes R."/>
            <person name="Keri Z."/>
            <person name="Labutti K."/>
            <person name="Lipzen A."/>
            <person name="Lombard V."/>
            <person name="Magnuson J."/>
            <person name="Maillard F."/>
            <person name="Morin E."/>
            <person name="Murat C."/>
            <person name="Nolan M."/>
            <person name="Ohm R."/>
            <person name="Pangilinan J."/>
            <person name="Pereira M."/>
            <person name="Perotto S."/>
            <person name="Peter M."/>
            <person name="Riley R."/>
            <person name="Sitrit Y."/>
            <person name="Stielow B."/>
            <person name="Szollosi G."/>
            <person name="Zifcakova L."/>
            <person name="Stursova M."/>
            <person name="Spatafora J.W."/>
            <person name="Tedersoo L."/>
            <person name="Vaario L.-M."/>
            <person name="Yamada A."/>
            <person name="Yan M."/>
            <person name="Wang P."/>
            <person name="Xu J."/>
            <person name="Bruns T."/>
            <person name="Baldrian P."/>
            <person name="Vilgalys R."/>
            <person name="Henrissat B."/>
            <person name="Grigoriev I.V."/>
            <person name="Hibbett D."/>
            <person name="Nagy L.G."/>
            <person name="Martin F.M."/>
        </authorList>
    </citation>
    <scope>NUCLEOTIDE SEQUENCE</scope>
    <source>
        <strain evidence="1">P2</strain>
    </source>
</reference>